<reference evidence="2 3" key="1">
    <citation type="submission" date="2020-05" db="EMBL/GenBank/DDBJ databases">
        <title>Identification and distribution of gene clusters putatively required for synthesis of sphingolipid metabolism inhibitors in phylogenetically diverse species of the filamentous fungus Fusarium.</title>
        <authorList>
            <person name="Kim H.-S."/>
            <person name="Busman M."/>
            <person name="Brown D.W."/>
            <person name="Divon H."/>
            <person name="Uhlig S."/>
            <person name="Proctor R.H."/>
        </authorList>
    </citation>
    <scope>NUCLEOTIDE SEQUENCE [LARGE SCALE GENOMIC DNA]</scope>
    <source>
        <strain evidence="2 3">NRRL 66333</strain>
    </source>
</reference>
<dbReference type="AlphaFoldDB" id="A0A8H5V2Y5"/>
<dbReference type="Proteomes" id="UP000547976">
    <property type="component" value="Unassembled WGS sequence"/>
</dbReference>
<dbReference type="GeneID" id="59317274"/>
<dbReference type="PANTHER" id="PTHR24148:SF73">
    <property type="entry name" value="HET DOMAIN PROTEIN (AFU_ORTHOLOGUE AFUA_8G01020)"/>
    <property type="match status" value="1"/>
</dbReference>
<evidence type="ECO:0000259" key="1">
    <source>
        <dbReference type="Pfam" id="PF06985"/>
    </source>
</evidence>
<sequence>MDKEVESTPTTASNEPPGHDIFCTPENSEFLLQVEYKDLNASNREIRLLKILPESGPGFIECELLPSVKLADVQKQYLALSYCAGDARNTKPILVNGARCNVFANLHHALKIVRHHWKTHTYHRDLLLWVDQICINQANLAERSHQVGFMRAIYESASETLICLSVAETRGDGMRWLVQLERILGGALILRAMFPEEDQSRSRRIVSNFDFQYSMQERLSQPEFVDGWIEFCKVLSSPWWGRAWVFQEFMVSSRATFLYGQHSIDHALMLILMPDLCLSTLGVLFEPTRTRGTCTEKKLKRAKLTRTQVSQSISKVLSVFLAKHEWYRNYDLKKLLVYTQKCQSSDERDRIYSMVGLAHPGYAMIPDYSCEKAFERLLVETTRRIITFEDSLEVLSYLSRGDPPSASYRKLLPSWVVDWTTVHSLPSWVVDLAEIRHLPEATQYREEIDPSVSNHYIKAGYADASFAQLPHPIYSEIKTTALQVWAVFLDSDFLINDQKMFVSQNLFAFKAEFSVQRDDELWVLYGSSEPFLLRRCPGGYRIIGPVLCLTLTFQPFWGISGRLDEFTDESGDLDPTKMRRERITIF</sequence>
<organism evidence="2 3">
    <name type="scientific">Gibberella subglutinans</name>
    <name type="common">Fusarium subglutinans</name>
    <dbReference type="NCBI Taxonomy" id="42677"/>
    <lineage>
        <taxon>Eukaryota</taxon>
        <taxon>Fungi</taxon>
        <taxon>Dikarya</taxon>
        <taxon>Ascomycota</taxon>
        <taxon>Pezizomycotina</taxon>
        <taxon>Sordariomycetes</taxon>
        <taxon>Hypocreomycetidae</taxon>
        <taxon>Hypocreales</taxon>
        <taxon>Nectriaceae</taxon>
        <taxon>Fusarium</taxon>
        <taxon>Fusarium fujikuroi species complex</taxon>
    </lineage>
</organism>
<protein>
    <submittedName>
        <fullName evidence="2">Heterokaryon incompatibility 6 OR allele</fullName>
    </submittedName>
</protein>
<dbReference type="PANTHER" id="PTHR24148">
    <property type="entry name" value="ANKYRIN REPEAT DOMAIN-CONTAINING PROTEIN 39 HOMOLOG-RELATED"/>
    <property type="match status" value="1"/>
</dbReference>
<dbReference type="Pfam" id="PF06985">
    <property type="entry name" value="HET"/>
    <property type="match status" value="1"/>
</dbReference>
<gene>
    <name evidence="2" type="ORF">FSUBG_4554</name>
</gene>
<feature type="domain" description="Heterokaryon incompatibility" evidence="1">
    <location>
        <begin position="77"/>
        <end position="248"/>
    </location>
</feature>
<dbReference type="EMBL" id="JAAOAV010000041">
    <property type="protein sequence ID" value="KAF5608626.1"/>
    <property type="molecule type" value="Genomic_DNA"/>
</dbReference>
<dbReference type="OrthoDB" id="3477286at2759"/>
<dbReference type="InterPro" id="IPR010730">
    <property type="entry name" value="HET"/>
</dbReference>
<evidence type="ECO:0000313" key="2">
    <source>
        <dbReference type="EMBL" id="KAF5608626.1"/>
    </source>
</evidence>
<dbReference type="RefSeq" id="XP_036539969.1">
    <property type="nucleotide sequence ID" value="XM_036682556.1"/>
</dbReference>
<evidence type="ECO:0000313" key="3">
    <source>
        <dbReference type="Proteomes" id="UP000547976"/>
    </source>
</evidence>
<name>A0A8H5V2Y5_GIBSU</name>
<keyword evidence="3" id="KW-1185">Reference proteome</keyword>
<proteinExistence type="predicted"/>
<accession>A0A8H5V2Y5</accession>
<comment type="caution">
    <text evidence="2">The sequence shown here is derived from an EMBL/GenBank/DDBJ whole genome shotgun (WGS) entry which is preliminary data.</text>
</comment>
<dbReference type="InterPro" id="IPR052895">
    <property type="entry name" value="HetReg/Transcr_Mod"/>
</dbReference>